<feature type="transmembrane region" description="Helical" evidence="5">
    <location>
        <begin position="21"/>
        <end position="44"/>
    </location>
</feature>
<reference evidence="7" key="1">
    <citation type="submission" date="2022-03" db="EMBL/GenBank/DDBJ databases">
        <authorList>
            <person name="Alioto T."/>
            <person name="Alioto T."/>
            <person name="Gomez Garrido J."/>
        </authorList>
    </citation>
    <scope>NUCLEOTIDE SEQUENCE</scope>
</reference>
<keyword evidence="4 5" id="KW-0472">Membrane</keyword>
<evidence type="ECO:0000256" key="2">
    <source>
        <dbReference type="ARBA" id="ARBA00022692"/>
    </source>
</evidence>
<gene>
    <name evidence="7" type="ORF">PECUL_23A023818</name>
</gene>
<dbReference type="Proteomes" id="UP001295444">
    <property type="component" value="Chromosome 01"/>
</dbReference>
<feature type="non-terminal residue" evidence="7">
    <location>
        <position position="1"/>
    </location>
</feature>
<dbReference type="GO" id="GO:0005886">
    <property type="term" value="C:plasma membrane"/>
    <property type="evidence" value="ECO:0007669"/>
    <property type="project" value="TreeGrafter"/>
</dbReference>
<evidence type="ECO:0000313" key="8">
    <source>
        <dbReference type="Proteomes" id="UP001295444"/>
    </source>
</evidence>
<feature type="domain" description="G-protein coupled receptors family 3 profile" evidence="6">
    <location>
        <begin position="1"/>
        <end position="54"/>
    </location>
</feature>
<keyword evidence="2 5" id="KW-0812">Transmembrane</keyword>
<dbReference type="PANTHER" id="PTHR24061">
    <property type="entry name" value="CALCIUM-SENSING RECEPTOR-RELATED"/>
    <property type="match status" value="1"/>
</dbReference>
<dbReference type="PROSITE" id="PS50259">
    <property type="entry name" value="G_PROTEIN_RECEP_F3_4"/>
    <property type="match status" value="1"/>
</dbReference>
<evidence type="ECO:0000256" key="5">
    <source>
        <dbReference type="SAM" id="Phobius"/>
    </source>
</evidence>
<dbReference type="InterPro" id="IPR017978">
    <property type="entry name" value="GPCR_3_C"/>
</dbReference>
<dbReference type="PANTHER" id="PTHR24061:SF599">
    <property type="entry name" value="G-PROTEIN COUPLED RECEPTORS FAMILY 3 PROFILE DOMAIN-CONTAINING PROTEIN"/>
    <property type="match status" value="1"/>
</dbReference>
<evidence type="ECO:0000259" key="6">
    <source>
        <dbReference type="PROSITE" id="PS50259"/>
    </source>
</evidence>
<name>A0AAD1R869_PELCU</name>
<keyword evidence="8" id="KW-1185">Reference proteome</keyword>
<comment type="subcellular location">
    <subcellularLocation>
        <location evidence="1">Membrane</location>
        <topology evidence="1">Multi-pass membrane protein</topology>
    </subcellularLocation>
</comment>
<keyword evidence="7" id="KW-0675">Receptor</keyword>
<protein>
    <submittedName>
        <fullName evidence="7">Vomeronasal type-2 receptor 26-like, partial</fullName>
    </submittedName>
</protein>
<dbReference type="EMBL" id="OW240912">
    <property type="protein sequence ID" value="CAH2225860.1"/>
    <property type="molecule type" value="Genomic_DNA"/>
</dbReference>
<dbReference type="AlphaFoldDB" id="A0AAD1R869"/>
<dbReference type="Pfam" id="PF00003">
    <property type="entry name" value="7tm_3"/>
    <property type="match status" value="1"/>
</dbReference>
<accession>A0AAD1R869</accession>
<evidence type="ECO:0000256" key="1">
    <source>
        <dbReference type="ARBA" id="ARBA00004141"/>
    </source>
</evidence>
<evidence type="ECO:0000256" key="3">
    <source>
        <dbReference type="ARBA" id="ARBA00022989"/>
    </source>
</evidence>
<feature type="non-terminal residue" evidence="7">
    <location>
        <position position="54"/>
    </location>
</feature>
<keyword evidence="3 5" id="KW-1133">Transmembrane helix</keyword>
<proteinExistence type="predicted"/>
<sequence length="54" mass="5882">ETDTYSYIGKIIIQCNEGSVIAFYSVLGYLGILAAVSFIVAYLARTLPDSFNEA</sequence>
<dbReference type="GO" id="GO:0004930">
    <property type="term" value="F:G protein-coupled receptor activity"/>
    <property type="evidence" value="ECO:0007669"/>
    <property type="project" value="InterPro"/>
</dbReference>
<evidence type="ECO:0000313" key="7">
    <source>
        <dbReference type="EMBL" id="CAH2225860.1"/>
    </source>
</evidence>
<organism evidence="7 8">
    <name type="scientific">Pelobates cultripes</name>
    <name type="common">Western spadefoot toad</name>
    <dbReference type="NCBI Taxonomy" id="61616"/>
    <lineage>
        <taxon>Eukaryota</taxon>
        <taxon>Metazoa</taxon>
        <taxon>Chordata</taxon>
        <taxon>Craniata</taxon>
        <taxon>Vertebrata</taxon>
        <taxon>Euteleostomi</taxon>
        <taxon>Amphibia</taxon>
        <taxon>Batrachia</taxon>
        <taxon>Anura</taxon>
        <taxon>Pelobatoidea</taxon>
        <taxon>Pelobatidae</taxon>
        <taxon>Pelobates</taxon>
    </lineage>
</organism>
<dbReference type="InterPro" id="IPR000068">
    <property type="entry name" value="GPCR_3_Ca_sens_rcpt-rel"/>
</dbReference>
<evidence type="ECO:0000256" key="4">
    <source>
        <dbReference type="ARBA" id="ARBA00023136"/>
    </source>
</evidence>